<comment type="caution">
    <text evidence="2">The sequence shown here is derived from an EMBL/GenBank/DDBJ whole genome shotgun (WGS) entry which is preliminary data.</text>
</comment>
<keyword evidence="4" id="KW-1185">Reference proteome</keyword>
<name>A0A8I1G9Q0_9GAMM</name>
<dbReference type="RefSeq" id="WP_199494140.1">
    <property type="nucleotide sequence ID" value="NZ_JAEMOO010000020.1"/>
</dbReference>
<dbReference type="AlphaFoldDB" id="A0A8I1G9Q0"/>
<dbReference type="Proteomes" id="UP000621390">
    <property type="component" value="Unassembled WGS sequence"/>
</dbReference>
<evidence type="ECO:0000313" key="2">
    <source>
        <dbReference type="EMBL" id="MBJ7315920.1"/>
    </source>
</evidence>
<sequence>MGLSDSLVAELVGKPCFPRISRVDICVDFACDIDWSFFKDNQWCCRSGRKAIYHDRDKLTGFTFGAGGEFSARLYDKTEETKNSKKDFFNDVWRESGWDSETTIWRLEFQLRQAPVKEFGLLEPNEFMDNINAVWEYAAGKWLNLRYDNGDKNRSRWPLALVWEDLLSVRFNLKNPPPAKRLSVESVPNREWLIIYNLGGLTSYMAANGIDDIEHAFNRFMADADEFFKETRRQDFSSALDYIDAKLEEKRTRFCMPRKHSKEQGDE</sequence>
<reference evidence="2 4" key="1">
    <citation type="submission" date="2020-09" db="EMBL/GenBank/DDBJ databases">
        <title>Draft Genomes of Bacterial Isolates from North Pond Shallow Sediments.</title>
        <authorList>
            <person name="Kiel Reese B."/>
            <person name="Mullis M."/>
            <person name="Weisend R.E."/>
        </authorList>
    </citation>
    <scope>NUCLEOTIDE SEQUENCE</scope>
    <source>
        <strain evidence="2">KJE-2</strain>
        <strain evidence="1 4">KJE-3</strain>
    </source>
</reference>
<protein>
    <submittedName>
        <fullName evidence="2">Uncharacterized protein</fullName>
    </submittedName>
</protein>
<proteinExistence type="predicted"/>
<accession>A0A8I1G9Q0</accession>
<evidence type="ECO:0000313" key="4">
    <source>
        <dbReference type="Proteomes" id="UP000655994"/>
    </source>
</evidence>
<dbReference type="Proteomes" id="UP000655994">
    <property type="component" value="Unassembled WGS sequence"/>
</dbReference>
<dbReference type="EMBL" id="JAEMOP010000002">
    <property type="protein sequence ID" value="MBJ7315920.1"/>
    <property type="molecule type" value="Genomic_DNA"/>
</dbReference>
<dbReference type="EMBL" id="JAEMOS010000015">
    <property type="protein sequence ID" value="MBJ7266469.1"/>
    <property type="molecule type" value="Genomic_DNA"/>
</dbReference>
<evidence type="ECO:0000313" key="1">
    <source>
        <dbReference type="EMBL" id="MBJ7266469.1"/>
    </source>
</evidence>
<organism evidence="2 3">
    <name type="scientific">Idiomarina abyssalis</name>
    <dbReference type="NCBI Taxonomy" id="86102"/>
    <lineage>
        <taxon>Bacteria</taxon>
        <taxon>Pseudomonadati</taxon>
        <taxon>Pseudomonadota</taxon>
        <taxon>Gammaproteobacteria</taxon>
        <taxon>Alteromonadales</taxon>
        <taxon>Idiomarinaceae</taxon>
        <taxon>Idiomarina</taxon>
    </lineage>
</organism>
<gene>
    <name evidence="1" type="ORF">JHC10_05855</name>
    <name evidence="2" type="ORF">JHC11_07920</name>
</gene>
<evidence type="ECO:0000313" key="3">
    <source>
        <dbReference type="Proteomes" id="UP000621390"/>
    </source>
</evidence>